<dbReference type="KEGG" id="ntt:TAO_p0001"/>
<dbReference type="SUPFAM" id="SSF46785">
    <property type="entry name" value="Winged helix' DNA-binding domain"/>
    <property type="match status" value="2"/>
</dbReference>
<dbReference type="InterPro" id="IPR036388">
    <property type="entry name" value="WH-like_DNA-bd_sf"/>
</dbReference>
<dbReference type="AlphaFoldDB" id="A0A1Q2SPZ5"/>
<geneLocation type="plasmid" evidence="4">
    <name>ptao100 dna</name>
</geneLocation>
<sequence length="270" mass="31232">MKEKQLVVKDNTLINAAYTLDLVEQRLILLAIVSARKAQQGIDASHTITIRGEDYAKSFNVSRQAAYIALNEAAKSLFKRQFSYEKLTPKGNIEKVTSRWVSDISYINKEGAVMITFTRCVIPLITKLEKHFTSYELQEVAHLRSIYAIRLYELLMAWRSTGKTPKYKLQDFRKKLGLLDDEYERADNFKTRVLDTATTQINQHTDINISWEQYKEGRRVAGFQFTITSKKEPLKKGRKQITKKEAERLAKTGETYTELYGRLAQEYIIG</sequence>
<dbReference type="OrthoDB" id="9122127at2"/>
<evidence type="ECO:0000256" key="1">
    <source>
        <dbReference type="ARBA" id="ARBA00038283"/>
    </source>
</evidence>
<organism evidence="3 4">
    <name type="scientific">Candidatus Nitrosoglobus terrae</name>
    <dbReference type="NCBI Taxonomy" id="1630141"/>
    <lineage>
        <taxon>Bacteria</taxon>
        <taxon>Pseudomonadati</taxon>
        <taxon>Pseudomonadota</taxon>
        <taxon>Gammaproteobacteria</taxon>
        <taxon>Chromatiales</taxon>
        <taxon>Chromatiaceae</taxon>
        <taxon>Candidatus Nitrosoglobus</taxon>
    </lineage>
</organism>
<dbReference type="InterPro" id="IPR000525">
    <property type="entry name" value="Initiator_Rep_WH1"/>
</dbReference>
<dbReference type="GO" id="GO:0006270">
    <property type="term" value="P:DNA replication initiation"/>
    <property type="evidence" value="ECO:0007669"/>
    <property type="project" value="InterPro"/>
</dbReference>
<proteinExistence type="inferred from homology"/>
<reference evidence="3 4" key="1">
    <citation type="journal article" date="2017" name="ISME J.">
        <title>An acid-tolerant ammonia-oxidizing ?-proteobacterium from soil.</title>
        <authorList>
            <person name="Hayatsu M."/>
            <person name="Tago K."/>
            <person name="Uchiyama I."/>
            <person name="Toyoda A."/>
            <person name="Wang Y."/>
            <person name="Shimomura Y."/>
            <person name="Okubo T."/>
            <person name="Kurisu F."/>
            <person name="Hirono Y."/>
            <person name="Nonaka K."/>
            <person name="Akiyama H."/>
            <person name="Itoh T."/>
            <person name="Takami H."/>
        </authorList>
    </citation>
    <scope>NUCLEOTIDE SEQUENCE [LARGE SCALE GENOMIC DNA]</scope>
    <source>
        <strain evidence="3 4">TAO100</strain>
        <plasmid evidence="4">ptao100 dna</plasmid>
    </source>
</reference>
<dbReference type="Pfam" id="PF21205">
    <property type="entry name" value="Rep3_C"/>
    <property type="match status" value="1"/>
</dbReference>
<protein>
    <submittedName>
        <fullName evidence="3">DNA replication protein</fullName>
    </submittedName>
</protein>
<evidence type="ECO:0000313" key="4">
    <source>
        <dbReference type="Proteomes" id="UP000243679"/>
    </source>
</evidence>
<evidence type="ECO:0000259" key="2">
    <source>
        <dbReference type="Pfam" id="PF01051"/>
    </source>
</evidence>
<dbReference type="Gene3D" id="1.10.10.10">
    <property type="entry name" value="Winged helix-like DNA-binding domain superfamily/Winged helix DNA-binding domain"/>
    <property type="match status" value="2"/>
</dbReference>
<accession>A0A1Q2SPZ5</accession>
<evidence type="ECO:0000313" key="3">
    <source>
        <dbReference type="EMBL" id="BAW81210.1"/>
    </source>
</evidence>
<comment type="similarity">
    <text evidence="1">Belongs to the initiator RepB protein family.</text>
</comment>
<name>A0A1Q2SPZ5_9GAMM</name>
<dbReference type="GO" id="GO:0003887">
    <property type="term" value="F:DNA-directed DNA polymerase activity"/>
    <property type="evidence" value="ECO:0007669"/>
    <property type="project" value="InterPro"/>
</dbReference>
<dbReference type="Pfam" id="PF01051">
    <property type="entry name" value="Rep3_N"/>
    <property type="match status" value="1"/>
</dbReference>
<dbReference type="InterPro" id="IPR036390">
    <property type="entry name" value="WH_DNA-bd_sf"/>
</dbReference>
<feature type="domain" description="Initiator Rep protein WH1" evidence="2">
    <location>
        <begin position="7"/>
        <end position="156"/>
    </location>
</feature>
<dbReference type="Proteomes" id="UP000243679">
    <property type="component" value="Plasmid pTAO100"/>
</dbReference>
<keyword evidence="4" id="KW-1185">Reference proteome</keyword>
<dbReference type="EMBL" id="AP014837">
    <property type="protein sequence ID" value="BAW81210.1"/>
    <property type="molecule type" value="Genomic_DNA"/>
</dbReference>
<dbReference type="RefSeq" id="WP_096527824.1">
    <property type="nucleotide sequence ID" value="NZ_AP014837.1"/>
</dbReference>
<dbReference type="NCBIfam" id="NF038290">
    <property type="entry name" value="repM_Acin"/>
    <property type="match status" value="1"/>
</dbReference>
<keyword evidence="3" id="KW-0614">Plasmid</keyword>
<gene>
    <name evidence="3" type="ORF">TAO_p0001</name>
</gene>